<keyword evidence="3" id="KW-0520">NAD</keyword>
<keyword evidence="2" id="KW-0560">Oxidoreductase</keyword>
<dbReference type="GO" id="GO:0016491">
    <property type="term" value="F:oxidoreductase activity"/>
    <property type="evidence" value="ECO:0007669"/>
    <property type="project" value="UniProtKB-KW"/>
</dbReference>
<comment type="similarity">
    <text evidence="1">Belongs to the D-isomer specific 2-hydroxyacid dehydrogenase family.</text>
</comment>
<dbReference type="PANTHER" id="PTHR43761:SF1">
    <property type="entry name" value="D-ISOMER SPECIFIC 2-HYDROXYACID DEHYDROGENASE CATALYTIC DOMAIN-CONTAINING PROTEIN-RELATED"/>
    <property type="match status" value="1"/>
</dbReference>
<dbReference type="AlphaFoldDB" id="A0A455VLS4"/>
<evidence type="ECO:0000256" key="3">
    <source>
        <dbReference type="ARBA" id="ARBA00023027"/>
    </source>
</evidence>
<dbReference type="GO" id="GO:0051287">
    <property type="term" value="F:NAD binding"/>
    <property type="evidence" value="ECO:0007669"/>
    <property type="project" value="InterPro"/>
</dbReference>
<feature type="domain" description="D-isomer specific 2-hydroxyacid dehydrogenase NAD-binding" evidence="4">
    <location>
        <begin position="108"/>
        <end position="294"/>
    </location>
</feature>
<evidence type="ECO:0000256" key="2">
    <source>
        <dbReference type="ARBA" id="ARBA00023002"/>
    </source>
</evidence>
<dbReference type="InterPro" id="IPR036291">
    <property type="entry name" value="NAD(P)-bd_dom_sf"/>
</dbReference>
<organism evidence="5">
    <name type="scientific">Enterobacter asburiae</name>
    <dbReference type="NCBI Taxonomy" id="61645"/>
    <lineage>
        <taxon>Bacteria</taxon>
        <taxon>Pseudomonadati</taxon>
        <taxon>Pseudomonadota</taxon>
        <taxon>Gammaproteobacteria</taxon>
        <taxon>Enterobacterales</taxon>
        <taxon>Enterobacteriaceae</taxon>
        <taxon>Enterobacter</taxon>
        <taxon>Enterobacter cloacae complex</taxon>
    </lineage>
</organism>
<dbReference type="EMBL" id="AP019533">
    <property type="protein sequence ID" value="BBI94299.1"/>
    <property type="molecule type" value="Genomic_DNA"/>
</dbReference>
<name>A0A455VLS4_ENTAS</name>
<evidence type="ECO:0000313" key="5">
    <source>
        <dbReference type="EMBL" id="BBI94299.1"/>
    </source>
</evidence>
<dbReference type="InterPro" id="IPR050418">
    <property type="entry name" value="D-iso_2-hydroxyacid_DH_PdxB"/>
</dbReference>
<dbReference type="Gene3D" id="3.40.50.720">
    <property type="entry name" value="NAD(P)-binding Rossmann-like Domain"/>
    <property type="match status" value="2"/>
</dbReference>
<dbReference type="Pfam" id="PF02826">
    <property type="entry name" value="2-Hacid_dh_C"/>
    <property type="match status" value="1"/>
</dbReference>
<accession>A0A455VLS4</accession>
<gene>
    <name evidence="5" type="primary">vanH-D</name>
    <name evidence="5" type="ORF">MRY18106EAS_08310</name>
</gene>
<evidence type="ECO:0000256" key="1">
    <source>
        <dbReference type="ARBA" id="ARBA00005854"/>
    </source>
</evidence>
<dbReference type="InterPro" id="IPR006140">
    <property type="entry name" value="D-isomer_DH_NAD-bd"/>
</dbReference>
<sequence length="329" mass="37128">MIFGERVKIFFFGNMACYLSRQMHLCAEKHVMTFLDESATDAEIASHCQNTDILVSMVFDQRFVTSSLKKVLVPGIGVDKINFSQLPENVEVLTCAAHEMAVSEYILSYVISYFRELDSIGERFKSSYDWRDCSRLGGIARKQLNELTVGVIGGGRIGRKVIEVFSFFGSSCRCLTRYPYETSGSVLFFPRTERDDFIRGCDVVIVACGVDKDTQNIIDQHAITMMEPDTLLINIARAECVNYEALAAACHDRKIGRAVIDVWQFYPQKGDQALRPSAADFRQLDNVDMTPHISAWTRKVIADRAAILARYINEESCNSAEYVLQENQA</sequence>
<proteinExistence type="inferred from homology"/>
<reference evidence="5" key="1">
    <citation type="submission" date="2019-03" db="EMBL/GenBank/DDBJ databases">
        <title>Complete genome sequences of Enterobacter asburiae str. MRY18-106 isolated from a patient in Japan.</title>
        <authorList>
            <person name="Sekizuka T."/>
            <person name="Matsui M."/>
            <person name="Takara T."/>
            <person name="Uechi A."/>
            <person name="Harakuni M."/>
            <person name="Kimura T."/>
            <person name="Suzuki S."/>
            <person name="Kuroda M."/>
        </authorList>
    </citation>
    <scope>NUCLEOTIDE SEQUENCE</scope>
    <source>
        <strain evidence="5">MRY18-106</strain>
    </source>
</reference>
<dbReference type="PANTHER" id="PTHR43761">
    <property type="entry name" value="D-ISOMER SPECIFIC 2-HYDROXYACID DEHYDROGENASE FAMILY PROTEIN (AFU_ORTHOLOGUE AFUA_1G13630)"/>
    <property type="match status" value="1"/>
</dbReference>
<evidence type="ECO:0000259" key="4">
    <source>
        <dbReference type="Pfam" id="PF02826"/>
    </source>
</evidence>
<dbReference type="SUPFAM" id="SSF51735">
    <property type="entry name" value="NAD(P)-binding Rossmann-fold domains"/>
    <property type="match status" value="1"/>
</dbReference>
<protein>
    <submittedName>
        <fullName evidence="5">D-lactate dehydrogenase VanH-D</fullName>
    </submittedName>
</protein>